<dbReference type="PANTHER" id="PTHR12081">
    <property type="entry name" value="TRANSCRIPTION FACTOR E2F"/>
    <property type="match status" value="1"/>
</dbReference>
<dbReference type="GO" id="GO:0000981">
    <property type="term" value="F:DNA-binding transcription factor activity, RNA polymerase II-specific"/>
    <property type="evidence" value="ECO:0007669"/>
    <property type="project" value="TreeGrafter"/>
</dbReference>
<organism evidence="7 8">
    <name type="scientific">Rotaria magnacalcarata</name>
    <dbReference type="NCBI Taxonomy" id="392030"/>
    <lineage>
        <taxon>Eukaryota</taxon>
        <taxon>Metazoa</taxon>
        <taxon>Spiralia</taxon>
        <taxon>Gnathifera</taxon>
        <taxon>Rotifera</taxon>
        <taxon>Eurotatoria</taxon>
        <taxon>Bdelloidea</taxon>
        <taxon>Philodinida</taxon>
        <taxon>Philodinidae</taxon>
        <taxon>Rotaria</taxon>
    </lineage>
</organism>
<accession>A0A8S3JG44</accession>
<keyword evidence="5" id="KW-0539">Nucleus</keyword>
<protein>
    <recommendedName>
        <fullName evidence="6">E2F/DP family winged-helix DNA-binding domain-containing protein</fullName>
    </recommendedName>
</protein>
<evidence type="ECO:0000313" key="7">
    <source>
        <dbReference type="EMBL" id="CAF5218897.1"/>
    </source>
</evidence>
<evidence type="ECO:0000256" key="4">
    <source>
        <dbReference type="ARBA" id="ARBA00023163"/>
    </source>
</evidence>
<dbReference type="PANTHER" id="PTHR12081:SF18">
    <property type="entry name" value="TRANSCRIPTION FACTOR E2F2-RELATED"/>
    <property type="match status" value="1"/>
</dbReference>
<dbReference type="EMBL" id="CAJOBI010347479">
    <property type="protein sequence ID" value="CAF5218897.1"/>
    <property type="molecule type" value="Genomic_DNA"/>
</dbReference>
<dbReference type="InterPro" id="IPR003316">
    <property type="entry name" value="E2F_WHTH_DNA-bd_dom"/>
</dbReference>
<dbReference type="InterPro" id="IPR036390">
    <property type="entry name" value="WH_DNA-bd_sf"/>
</dbReference>
<name>A0A8S3JG44_9BILA</name>
<comment type="subcellular location">
    <subcellularLocation>
        <location evidence="5">Nucleus</location>
    </subcellularLocation>
</comment>
<dbReference type="GO" id="GO:0000978">
    <property type="term" value="F:RNA polymerase II cis-regulatory region sequence-specific DNA binding"/>
    <property type="evidence" value="ECO:0007669"/>
    <property type="project" value="InterPro"/>
</dbReference>
<dbReference type="SUPFAM" id="SSF46785">
    <property type="entry name" value="Winged helix' DNA-binding domain"/>
    <property type="match status" value="1"/>
</dbReference>
<reference evidence="7" key="1">
    <citation type="submission" date="2021-02" db="EMBL/GenBank/DDBJ databases">
        <authorList>
            <person name="Nowell W R."/>
        </authorList>
    </citation>
    <scope>NUCLEOTIDE SEQUENCE</scope>
</reference>
<comment type="similarity">
    <text evidence="1 5">Belongs to the E2F/DP family.</text>
</comment>
<evidence type="ECO:0000259" key="6">
    <source>
        <dbReference type="SMART" id="SM01372"/>
    </source>
</evidence>
<feature type="domain" description="E2F/DP family winged-helix DNA-binding" evidence="6">
    <location>
        <begin position="1"/>
        <end position="43"/>
    </location>
</feature>
<evidence type="ECO:0000256" key="2">
    <source>
        <dbReference type="ARBA" id="ARBA00023015"/>
    </source>
</evidence>
<dbReference type="Gene3D" id="1.10.10.10">
    <property type="entry name" value="Winged helix-like DNA-binding domain superfamily/Winged helix DNA-binding domain"/>
    <property type="match status" value="1"/>
</dbReference>
<dbReference type="GO" id="GO:0090575">
    <property type="term" value="C:RNA polymerase II transcription regulator complex"/>
    <property type="evidence" value="ECO:0007669"/>
    <property type="project" value="TreeGrafter"/>
</dbReference>
<dbReference type="InterPro" id="IPR015633">
    <property type="entry name" value="E2F"/>
</dbReference>
<keyword evidence="3 5" id="KW-0238">DNA-binding</keyword>
<dbReference type="Proteomes" id="UP000676336">
    <property type="component" value="Unassembled WGS sequence"/>
</dbReference>
<evidence type="ECO:0000256" key="3">
    <source>
        <dbReference type="ARBA" id="ARBA00023125"/>
    </source>
</evidence>
<comment type="caution">
    <text evidence="7">The sequence shown here is derived from an EMBL/GenBank/DDBJ whole genome shotgun (WGS) entry which is preliminary data.</text>
</comment>
<dbReference type="AlphaFoldDB" id="A0A8S3JG44"/>
<dbReference type="Pfam" id="PF02319">
    <property type="entry name" value="WHD_E2F_TDP"/>
    <property type="match status" value="1"/>
</dbReference>
<keyword evidence="4 5" id="KW-0804">Transcription</keyword>
<evidence type="ECO:0000256" key="1">
    <source>
        <dbReference type="ARBA" id="ARBA00010940"/>
    </source>
</evidence>
<feature type="non-terminal residue" evidence="7">
    <location>
        <position position="1"/>
    </location>
</feature>
<evidence type="ECO:0000313" key="8">
    <source>
        <dbReference type="Proteomes" id="UP000676336"/>
    </source>
</evidence>
<proteinExistence type="inferred from homology"/>
<dbReference type="SMART" id="SM01372">
    <property type="entry name" value="E2F_TDP"/>
    <property type="match status" value="1"/>
</dbReference>
<sequence>MDLKQVADSLATKQKRRIYDITNVLEGIGLIEKQSKNTIRWKGAISGDNTVEAYERLHRAQAQLQ</sequence>
<keyword evidence="2 5" id="KW-0805">Transcription regulation</keyword>
<evidence type="ECO:0000256" key="5">
    <source>
        <dbReference type="RuleBase" id="RU003796"/>
    </source>
</evidence>
<dbReference type="InterPro" id="IPR036388">
    <property type="entry name" value="WH-like_DNA-bd_sf"/>
</dbReference>
<gene>
    <name evidence="7" type="ORF">SMN809_LOCUS81165</name>
</gene>